<dbReference type="HOGENOM" id="CLU_133369_0_0_5"/>
<gene>
    <name evidence="1" type="ordered locus">amb3415</name>
</gene>
<sequence>MTMDASRIATAQACLDGAESGAMTFPQIVERLMAEGFESYAVDFRRACATYYRPDGDSVVLSTHRDDTPIAPSLDTAAVQAAIREAQGMVAGYTYVGFCKKVRAAGCAGYMVSFSGRRAVYFGRTAETHVELFPIQAP</sequence>
<proteinExistence type="predicted"/>
<dbReference type="KEGG" id="mag:amb3415"/>
<protein>
    <recommendedName>
        <fullName evidence="3">Phage envelope protein</fullName>
    </recommendedName>
</protein>
<evidence type="ECO:0000313" key="1">
    <source>
        <dbReference type="EMBL" id="BAE52219.1"/>
    </source>
</evidence>
<name>Q2W1Q6_PARM1</name>
<dbReference type="STRING" id="342108.amb3415"/>
<keyword evidence="2" id="KW-1185">Reference proteome</keyword>
<dbReference type="InterPro" id="IPR036696">
    <property type="entry name" value="YdfO-like_sf"/>
</dbReference>
<accession>Q2W1Q6</accession>
<dbReference type="SUPFAM" id="SSF160419">
    <property type="entry name" value="YdfO-like"/>
    <property type="match status" value="1"/>
</dbReference>
<reference evidence="1 2" key="1">
    <citation type="journal article" date="2005" name="DNA Res.">
        <title>Complete genome sequence of the facultative anaerobic magnetotactic bacterium Magnetospirillum sp. strain AMB-1.</title>
        <authorList>
            <person name="Matsunaga T."/>
            <person name="Okamura Y."/>
            <person name="Fukuda Y."/>
            <person name="Wahyudi A.T."/>
            <person name="Murase Y."/>
            <person name="Takeyama H."/>
        </authorList>
    </citation>
    <scope>NUCLEOTIDE SEQUENCE [LARGE SCALE GENOMIC DNA]</scope>
    <source>
        <strain evidence="2">ATCC 700264 / AMB-1</strain>
    </source>
</reference>
<evidence type="ECO:0000313" key="2">
    <source>
        <dbReference type="Proteomes" id="UP000007058"/>
    </source>
</evidence>
<organism evidence="1 2">
    <name type="scientific">Paramagnetospirillum magneticum (strain ATCC 700264 / AMB-1)</name>
    <name type="common">Magnetospirillum magneticum</name>
    <dbReference type="NCBI Taxonomy" id="342108"/>
    <lineage>
        <taxon>Bacteria</taxon>
        <taxon>Pseudomonadati</taxon>
        <taxon>Pseudomonadota</taxon>
        <taxon>Alphaproteobacteria</taxon>
        <taxon>Rhodospirillales</taxon>
        <taxon>Magnetospirillaceae</taxon>
        <taxon>Paramagnetospirillum</taxon>
    </lineage>
</organism>
<dbReference type="AlphaFoldDB" id="Q2W1Q6"/>
<dbReference type="EMBL" id="AP007255">
    <property type="protein sequence ID" value="BAE52219.1"/>
    <property type="molecule type" value="Genomic_DNA"/>
</dbReference>
<evidence type="ECO:0008006" key="3">
    <source>
        <dbReference type="Google" id="ProtNLM"/>
    </source>
</evidence>
<dbReference type="Proteomes" id="UP000007058">
    <property type="component" value="Chromosome"/>
</dbReference>